<keyword evidence="4 7" id="KW-0812">Transmembrane</keyword>
<sequence length="490" mass="53739">MSVRYRILKGASVLSVSQALVAISSMLRNIIIARHIDSENFGIATTFALTISLVEMTSNLALDRVLVQDDEGDSDGMLASAHLLQFVKGLLLALLLFLIAAPVARLFGLPHLISSFQLIALVPALHGLLHFDLVVRQRHLDFLPTALFDTLPELLTLLTACLASLLFDDYRVMLVVIILQSLLCVIASHLLARRPYRWTFDWRLVQRKLRFGWPLLINGFLMFGIFQGDRVIIGSNFDMHVLGWYSVAFSLSLLPTLIFAKLSAFLLMPVLARNRDKPEFYLRCCTLALTACTCFGLLMVIGFTLAGSALIHLSFGTQYLEASSVIGLLGIMQALRVLRIAPSIIANSQGRTENAMIANVFRSFSLPLALYLASAGYPVQTVAACGIGGEVVALAISVYLAPLAEGKSTFVRRLITVTACATAVSAIVFAFGEPLPAGAVLSEQLLQLCYGAGVALTLAGLLSLTDPDLRREYLHLWWRYRVWARAERPS</sequence>
<keyword evidence="9" id="KW-1185">Reference proteome</keyword>
<evidence type="ECO:0000256" key="4">
    <source>
        <dbReference type="ARBA" id="ARBA00022692"/>
    </source>
</evidence>
<name>A0ABY8NIE5_9GAMM</name>
<feature type="transmembrane region" description="Helical" evidence="7">
    <location>
        <begin position="83"/>
        <end position="104"/>
    </location>
</feature>
<feature type="transmembrane region" description="Helical" evidence="7">
    <location>
        <begin position="280"/>
        <end position="306"/>
    </location>
</feature>
<evidence type="ECO:0000256" key="1">
    <source>
        <dbReference type="ARBA" id="ARBA00004651"/>
    </source>
</evidence>
<keyword evidence="6 7" id="KW-0472">Membrane</keyword>
<evidence type="ECO:0000256" key="6">
    <source>
        <dbReference type="ARBA" id="ARBA00023136"/>
    </source>
</evidence>
<evidence type="ECO:0000256" key="7">
    <source>
        <dbReference type="SAM" id="Phobius"/>
    </source>
</evidence>
<dbReference type="InterPro" id="IPR050833">
    <property type="entry name" value="Poly_Biosynth_Transport"/>
</dbReference>
<feature type="transmembrane region" description="Helical" evidence="7">
    <location>
        <begin position="173"/>
        <end position="192"/>
    </location>
</feature>
<protein>
    <submittedName>
        <fullName evidence="8">Oligosaccharide flippase family protein</fullName>
    </submittedName>
</protein>
<dbReference type="PANTHER" id="PTHR30250">
    <property type="entry name" value="PST FAMILY PREDICTED COLANIC ACID TRANSPORTER"/>
    <property type="match status" value="1"/>
</dbReference>
<dbReference type="Proteomes" id="UP001236500">
    <property type="component" value="Chromosome"/>
</dbReference>
<dbReference type="EMBL" id="CP118605">
    <property type="protein sequence ID" value="WGL18230.1"/>
    <property type="molecule type" value="Genomic_DNA"/>
</dbReference>
<keyword evidence="5 7" id="KW-1133">Transmembrane helix</keyword>
<feature type="transmembrane region" description="Helical" evidence="7">
    <location>
        <begin position="356"/>
        <end position="373"/>
    </location>
</feature>
<evidence type="ECO:0000313" key="9">
    <source>
        <dbReference type="Proteomes" id="UP001236500"/>
    </source>
</evidence>
<evidence type="ECO:0000313" key="8">
    <source>
        <dbReference type="EMBL" id="WGL18230.1"/>
    </source>
</evidence>
<feature type="transmembrane region" description="Helical" evidence="7">
    <location>
        <begin position="379"/>
        <end position="402"/>
    </location>
</feature>
<dbReference type="PANTHER" id="PTHR30250:SF10">
    <property type="entry name" value="LIPOPOLYSACCHARIDE BIOSYNTHESIS PROTEIN WZXC"/>
    <property type="match status" value="1"/>
</dbReference>
<dbReference type="RefSeq" id="WP_280322215.1">
    <property type="nucleotide sequence ID" value="NZ_CP118605.1"/>
</dbReference>
<feature type="transmembrane region" description="Helical" evidence="7">
    <location>
        <begin position="318"/>
        <end position="335"/>
    </location>
</feature>
<organism evidence="8 9">
    <name type="scientific">Microbulbifer bruguierae</name>
    <dbReference type="NCBI Taxonomy" id="3029061"/>
    <lineage>
        <taxon>Bacteria</taxon>
        <taxon>Pseudomonadati</taxon>
        <taxon>Pseudomonadota</taxon>
        <taxon>Gammaproteobacteria</taxon>
        <taxon>Cellvibrionales</taxon>
        <taxon>Microbulbiferaceae</taxon>
        <taxon>Microbulbifer</taxon>
    </lineage>
</organism>
<comment type="subcellular location">
    <subcellularLocation>
        <location evidence="1">Cell membrane</location>
        <topology evidence="1">Multi-pass membrane protein</topology>
    </subcellularLocation>
</comment>
<comment type="similarity">
    <text evidence="2">Belongs to the polysaccharide synthase family.</text>
</comment>
<reference evidence="8 9" key="1">
    <citation type="submission" date="2023-02" db="EMBL/GenBank/DDBJ databases">
        <title>Description and genomic characterization of Microbulbifer bruguierae sp. nov., isolated from the sediment of mangrove plant Bruguiera sexangula.</title>
        <authorList>
            <person name="Long M."/>
        </authorList>
    </citation>
    <scope>NUCLEOTIDE SEQUENCE [LARGE SCALE GENOMIC DNA]</scope>
    <source>
        <strain evidence="8 9">H12</strain>
    </source>
</reference>
<feature type="transmembrane region" description="Helical" evidence="7">
    <location>
        <begin position="43"/>
        <end position="62"/>
    </location>
</feature>
<feature type="transmembrane region" description="Helical" evidence="7">
    <location>
        <begin position="116"/>
        <end position="135"/>
    </location>
</feature>
<dbReference type="Pfam" id="PF13440">
    <property type="entry name" value="Polysacc_synt_3"/>
    <property type="match status" value="1"/>
</dbReference>
<evidence type="ECO:0000256" key="2">
    <source>
        <dbReference type="ARBA" id="ARBA00007430"/>
    </source>
</evidence>
<accession>A0ABY8NIE5</accession>
<evidence type="ECO:0000256" key="5">
    <source>
        <dbReference type="ARBA" id="ARBA00022989"/>
    </source>
</evidence>
<feature type="transmembrane region" description="Helical" evidence="7">
    <location>
        <begin position="213"/>
        <end position="233"/>
    </location>
</feature>
<gene>
    <name evidence="8" type="ORF">PVT68_08025</name>
</gene>
<proteinExistence type="inferred from homology"/>
<keyword evidence="3" id="KW-1003">Cell membrane</keyword>
<evidence type="ECO:0000256" key="3">
    <source>
        <dbReference type="ARBA" id="ARBA00022475"/>
    </source>
</evidence>
<feature type="transmembrane region" description="Helical" evidence="7">
    <location>
        <begin position="414"/>
        <end position="432"/>
    </location>
</feature>
<feature type="transmembrane region" description="Helical" evidence="7">
    <location>
        <begin position="245"/>
        <end position="268"/>
    </location>
</feature>
<feature type="transmembrane region" description="Helical" evidence="7">
    <location>
        <begin position="444"/>
        <end position="464"/>
    </location>
</feature>